<evidence type="ECO:0000256" key="1">
    <source>
        <dbReference type="ARBA" id="ARBA00010954"/>
    </source>
</evidence>
<reference evidence="3" key="1">
    <citation type="submission" date="2018-06" db="EMBL/GenBank/DDBJ databases">
        <title>Genome assembly of Danube salmon.</title>
        <authorList>
            <person name="Macqueen D.J."/>
            <person name="Gundappa M.K."/>
        </authorList>
    </citation>
    <scope>NUCLEOTIDE SEQUENCE [LARGE SCALE GENOMIC DNA]</scope>
</reference>
<sequence>GPTDFVFRHNIPHKDHLEGRVADVVPESTVNCLREQLSYSPPDYTHVVILLQEVRTTVLSLLLPGHVRLRAEVEEILDLDLIQQQADHGALVLQRLSDPEIRTYWTQLTFVLGLMKTDMVNFTVQSLRPHLLQQAFQYEQATFQENLLKQTGSGSMCLLLFILLVSK</sequence>
<dbReference type="GO" id="GO:0010737">
    <property type="term" value="P:protein kinase A signaling"/>
    <property type="evidence" value="ECO:0007669"/>
    <property type="project" value="TreeGrafter"/>
</dbReference>
<dbReference type="GO" id="GO:0001669">
    <property type="term" value="C:acrosomal vesicle"/>
    <property type="evidence" value="ECO:0007669"/>
    <property type="project" value="TreeGrafter"/>
</dbReference>
<dbReference type="Proteomes" id="UP000314982">
    <property type="component" value="Unassembled WGS sequence"/>
</dbReference>
<dbReference type="GeneTree" id="ENSGT00940000160792"/>
<dbReference type="GO" id="GO:1902490">
    <property type="term" value="P:regulation of sperm capacitation"/>
    <property type="evidence" value="ECO:0007669"/>
    <property type="project" value="TreeGrafter"/>
</dbReference>
<keyword evidence="3" id="KW-1185">Reference proteome</keyword>
<dbReference type="InterPro" id="IPR008862">
    <property type="entry name" value="Tcp11"/>
</dbReference>
<reference evidence="2" key="3">
    <citation type="submission" date="2025-09" db="UniProtKB">
        <authorList>
            <consortium name="Ensembl"/>
        </authorList>
    </citation>
    <scope>IDENTIFICATION</scope>
</reference>
<protein>
    <submittedName>
        <fullName evidence="2">Uncharacterized protein</fullName>
    </submittedName>
</protein>
<dbReference type="Pfam" id="PF05794">
    <property type="entry name" value="Tcp11"/>
    <property type="match status" value="2"/>
</dbReference>
<organism evidence="2 3">
    <name type="scientific">Hucho hucho</name>
    <name type="common">huchen</name>
    <dbReference type="NCBI Taxonomy" id="62062"/>
    <lineage>
        <taxon>Eukaryota</taxon>
        <taxon>Metazoa</taxon>
        <taxon>Chordata</taxon>
        <taxon>Craniata</taxon>
        <taxon>Vertebrata</taxon>
        <taxon>Euteleostomi</taxon>
        <taxon>Actinopterygii</taxon>
        <taxon>Neopterygii</taxon>
        <taxon>Teleostei</taxon>
        <taxon>Protacanthopterygii</taxon>
        <taxon>Salmoniformes</taxon>
        <taxon>Salmonidae</taxon>
        <taxon>Salmoninae</taxon>
        <taxon>Hucho</taxon>
    </lineage>
</organism>
<dbReference type="STRING" id="62062.ENSHHUP00000076636"/>
<reference evidence="2" key="2">
    <citation type="submission" date="2025-08" db="UniProtKB">
        <authorList>
            <consortium name="Ensembl"/>
        </authorList>
    </citation>
    <scope>IDENTIFICATION</scope>
</reference>
<dbReference type="Ensembl" id="ENSHHUT00000079135.1">
    <property type="protein sequence ID" value="ENSHHUP00000076636.1"/>
    <property type="gene ID" value="ENSHHUG00000044834.1"/>
</dbReference>
<dbReference type="PANTHER" id="PTHR12832">
    <property type="entry name" value="TESTIS-SPECIFIC PROTEIN PBS13 T-COMPLEX 11"/>
    <property type="match status" value="1"/>
</dbReference>
<accession>A0A4W5QGP2</accession>
<evidence type="ECO:0000313" key="3">
    <source>
        <dbReference type="Proteomes" id="UP000314982"/>
    </source>
</evidence>
<proteinExistence type="inferred from homology"/>
<comment type="similarity">
    <text evidence="1">Belongs to the TCP11 family.</text>
</comment>
<dbReference type="AlphaFoldDB" id="A0A4W5QGP2"/>
<evidence type="ECO:0000313" key="2">
    <source>
        <dbReference type="Ensembl" id="ENSHHUP00000076636.1"/>
    </source>
</evidence>
<dbReference type="PANTHER" id="PTHR12832:SF14">
    <property type="entry name" value="T-COMPLEX PROTEIN 11 HOMOLOG"/>
    <property type="match status" value="1"/>
</dbReference>
<dbReference type="GO" id="GO:0036126">
    <property type="term" value="C:sperm flagellum"/>
    <property type="evidence" value="ECO:0007669"/>
    <property type="project" value="TreeGrafter"/>
</dbReference>
<name>A0A4W5QGP2_9TELE</name>